<comment type="similarity">
    <text evidence="2 7">Belongs to the peptidase S41B family.</text>
</comment>
<evidence type="ECO:0000256" key="7">
    <source>
        <dbReference type="PIRNR" id="PIRNR036421"/>
    </source>
</evidence>
<dbReference type="PIRSF" id="PIRSF036421">
    <property type="entry name" value="Tricorn_protease"/>
    <property type="match status" value="1"/>
</dbReference>
<keyword evidence="6 7" id="KW-0720">Serine protease</keyword>
<feature type="active site" description="Charge relay system" evidence="8">
    <location>
        <position position="788"/>
    </location>
</feature>
<feature type="region of interest" description="Disordered" evidence="10">
    <location>
        <begin position="576"/>
        <end position="610"/>
    </location>
</feature>
<feature type="active site" description="Nucleophile" evidence="8">
    <location>
        <position position="1011"/>
    </location>
</feature>
<reference evidence="13" key="1">
    <citation type="journal article" date="2014" name="FEMS Microbiol. Lett.">
        <title>Draft Genomic DNA Sequence of the Facultatively Methylotrophic Bacterium Acidomonas methanolica type strain MB58.</title>
        <authorList>
            <person name="Higashiura N."/>
            <person name="Hadano H."/>
            <person name="Hirakawa H."/>
            <person name="Matsutani M."/>
            <person name="Takabe S."/>
            <person name="Matsushita K."/>
            <person name="Azuma Y."/>
        </authorList>
    </citation>
    <scope>NUCLEOTIDE SEQUENCE [LARGE SCALE GENOMIC DNA]</scope>
    <source>
        <strain evidence="13">MB58</strain>
    </source>
</reference>
<evidence type="ECO:0000256" key="5">
    <source>
        <dbReference type="ARBA" id="ARBA00022801"/>
    </source>
</evidence>
<dbReference type="GO" id="GO:0005737">
    <property type="term" value="C:cytoplasm"/>
    <property type="evidence" value="ECO:0007669"/>
    <property type="project" value="UniProtKB-SubCell"/>
</dbReference>
<name>A0A023D134_ACIMT</name>
<keyword evidence="5 7" id="KW-0378">Hydrolase</keyword>
<evidence type="ECO:0000256" key="10">
    <source>
        <dbReference type="SAM" id="MobiDB-lite"/>
    </source>
</evidence>
<keyword evidence="13" id="KW-1185">Reference proteome</keyword>
<keyword evidence="4 7" id="KW-0645">Protease</keyword>
<comment type="function">
    <text evidence="7">Degrades oligopeptides.</text>
</comment>
<dbReference type="Pfam" id="PF26549">
    <property type="entry name" value="Tricorn_N"/>
    <property type="match status" value="1"/>
</dbReference>
<dbReference type="InterPro" id="IPR015943">
    <property type="entry name" value="WD40/YVTN_repeat-like_dom_sf"/>
</dbReference>
<dbReference type="Gene3D" id="2.30.42.10">
    <property type="match status" value="1"/>
</dbReference>
<dbReference type="RefSeq" id="WP_042055787.1">
    <property type="nucleotide sequence ID" value="NZ_BAND01000008.1"/>
</dbReference>
<dbReference type="SUPFAM" id="SSF69304">
    <property type="entry name" value="Tricorn protease N-terminal domain"/>
    <property type="match status" value="1"/>
</dbReference>
<dbReference type="PANTHER" id="PTHR43253:SF1">
    <property type="entry name" value="TRICORN PROTEASE HOMOLOG 2-RELATED"/>
    <property type="match status" value="1"/>
</dbReference>
<dbReference type="Gene3D" id="2.120.10.60">
    <property type="entry name" value="Tricorn protease N-terminal domain"/>
    <property type="match status" value="1"/>
</dbReference>
<evidence type="ECO:0000313" key="12">
    <source>
        <dbReference type="EMBL" id="GAJ27863.1"/>
    </source>
</evidence>
<dbReference type="InterPro" id="IPR012393">
    <property type="entry name" value="Tricorn_protease"/>
</dbReference>
<evidence type="ECO:0000256" key="8">
    <source>
        <dbReference type="PIRSR" id="PIRSR036421-1"/>
    </source>
</evidence>
<dbReference type="EC" id="3.4.21.-" evidence="7"/>
<organism evidence="12 13">
    <name type="scientific">Acidomonas methanolica NBRC 104435</name>
    <dbReference type="NCBI Taxonomy" id="1231351"/>
    <lineage>
        <taxon>Bacteria</taxon>
        <taxon>Pseudomonadati</taxon>
        <taxon>Pseudomonadota</taxon>
        <taxon>Alphaproteobacteria</taxon>
        <taxon>Acetobacterales</taxon>
        <taxon>Acetobacteraceae</taxon>
        <taxon>Acidomonas</taxon>
    </lineage>
</organism>
<evidence type="ECO:0000256" key="3">
    <source>
        <dbReference type="ARBA" id="ARBA00022490"/>
    </source>
</evidence>
<proteinExistence type="inferred from homology"/>
<evidence type="ECO:0000256" key="1">
    <source>
        <dbReference type="ARBA" id="ARBA00004496"/>
    </source>
</evidence>
<comment type="subcellular location">
    <subcellularLocation>
        <location evidence="1 7">Cytoplasm</location>
    </subcellularLocation>
</comment>
<feature type="region of interest" description="Disordered" evidence="10">
    <location>
        <begin position="1112"/>
        <end position="1133"/>
    </location>
</feature>
<dbReference type="Pfam" id="PF14684">
    <property type="entry name" value="Tricorn_C1"/>
    <property type="match status" value="1"/>
</dbReference>
<protein>
    <recommendedName>
        <fullName evidence="7">Tricorn protease homolog</fullName>
        <ecNumber evidence="7">3.4.21.-</ecNumber>
    </recommendedName>
</protein>
<dbReference type="InterPro" id="IPR005151">
    <property type="entry name" value="Tail-specific_protease"/>
</dbReference>
<dbReference type="InterPro" id="IPR036034">
    <property type="entry name" value="PDZ_sf"/>
</dbReference>
<dbReference type="SUPFAM" id="SSF50156">
    <property type="entry name" value="PDZ domain-like"/>
    <property type="match status" value="1"/>
</dbReference>
<dbReference type="SUPFAM" id="SSF82171">
    <property type="entry name" value="DPP6 N-terminal domain-like"/>
    <property type="match status" value="1"/>
</dbReference>
<dbReference type="Pfam" id="PF14685">
    <property type="entry name" value="PDZ_Tricorn"/>
    <property type="match status" value="1"/>
</dbReference>
<evidence type="ECO:0000256" key="6">
    <source>
        <dbReference type="ARBA" id="ARBA00022825"/>
    </source>
</evidence>
<comment type="caution">
    <text evidence="12">The sequence shown here is derived from an EMBL/GenBank/DDBJ whole genome shotgun (WGS) entry which is preliminary data.</text>
</comment>
<dbReference type="InterPro" id="IPR029045">
    <property type="entry name" value="ClpP/crotonase-like_dom_sf"/>
</dbReference>
<dbReference type="GO" id="GO:0008236">
    <property type="term" value="F:serine-type peptidase activity"/>
    <property type="evidence" value="ECO:0007669"/>
    <property type="project" value="UniProtKB-UniRule"/>
</dbReference>
<dbReference type="Gene3D" id="3.90.226.10">
    <property type="entry name" value="2-enoyl-CoA Hydratase, Chain A, domain 1"/>
    <property type="match status" value="1"/>
</dbReference>
<dbReference type="GO" id="GO:0006508">
    <property type="term" value="P:proteolysis"/>
    <property type="evidence" value="ECO:0007669"/>
    <property type="project" value="UniProtKB-UniRule"/>
</dbReference>
<evidence type="ECO:0000259" key="11">
    <source>
        <dbReference type="SMART" id="SM00245"/>
    </source>
</evidence>
<reference evidence="12 13" key="2">
    <citation type="journal article" date="2014" name="FEMS Microbiol. Lett.">
        <title>Draft genomic DNA sequence of the facultatively methylotrophic bacterium Acidomonas methanolica type strain MB58.</title>
        <authorList>
            <person name="Higashiura N."/>
            <person name="Hadano H."/>
            <person name="Hirakawa H."/>
            <person name="Matsutani M."/>
            <person name="Takabe S."/>
            <person name="Matsushita K."/>
            <person name="Azuma Y."/>
        </authorList>
    </citation>
    <scope>NUCLEOTIDE SEQUENCE [LARGE SCALE GENOMIC DNA]</scope>
    <source>
        <strain evidence="12 13">MB58</strain>
    </source>
</reference>
<evidence type="ECO:0000256" key="2">
    <source>
        <dbReference type="ARBA" id="ARBA00008524"/>
    </source>
</evidence>
<sequence>MPHGPLSQTLTPAHPLSRPGGLVRLALCAGAAGLALWMGAGSARAEDGTRALARFPAVHGERIVFVAHGNLWSVGRQGGLARRLTSDPGQDFAPRFSPDGKWIAFTASYEGNEDVYVIPAEGGPARRLTFHSDVAPHMSDRAGPDNLVVTWTPDSRAIVFLSRRQGWNPRDERAYTVPLAGGLPQPLPVDGTGFLTYGPDGHSIAMTRIYRDFRTWKRYNGGMAQNVFRYDLDSHALKQLTDWSGTSTQPMWAGNVIYFLSDHAPDRRANLWAYEVETGRTRQVTHFTDFDVDFPSLGDDGVVFQQGGALWMMDLPSETVHRIDVAIPDDGTRTMPRPVATGDQIRSSDYAGQQNYALSPNGKRAALVARGDVYTLPAEHGAVRNLTASTDADDEHPVFSPDGALIAYTSDAGGEQQIWLRPAAGGAARALTRFKDGYRYGPLFSPDGRRLAFSDNLHRLWIMTLDGEPVQVAQDRMEEIHDQAFSSDGKYLAFSMHRAGGAGARGLFVYDIARGTLTPLGGRDEDSAPQFSGDGRFLYFLSKRIEKPLMDDREFNGASVRSTGIYVAPIAADGPSPFPVRSDESGPASAPKDAPKAGSKSAPQGGKAASPDFEHLLTRAVPLPGIAQGAGGLTVAGDLLFYATYPAPGVDDDSPEAQKPTLHSYDLAARKDETVLEDFDALTLSYDGKTMLFNRKADWFIADAKPKAEAHKLATDGMTATVTPPEEWAEAFREAWRLERDFFYNPKMNGVDWTKIRDSYARFLPLLGSAYDSGWLLGQIQGELGNSHTYAQTAPAHDGPPAFATPLLGADFALDEAAGRYRLTHILKGDNTRPDYRAPLAAPGIDVKDGDWLLAVDGRELRAPVDPYSLFVGKKGPVTLTVASELAGKTREVTVEPVASELSLREAAWIEHNRETVDRLSHGQVAYIYLSDMEALGMQQFIRQFYTQLDRRAVIIDDRWNGGGNVDEILLERLRRVLIGMSTNRLGFGVPLPAQLIAGPKVTLLNHYSASDGDMFPYYFREYGLGKLIGTRSWGGVRGIRGMWPLIDGSSVSIPEDALYDLKSQWVIENHGVDPDLVVENTPADLLAGHDRQLETAVSVLMKELADKPAALPAPPAWLPPYPPGTPADTHHD</sequence>
<evidence type="ECO:0000313" key="13">
    <source>
        <dbReference type="Proteomes" id="UP000019760"/>
    </source>
</evidence>
<dbReference type="SMART" id="SM00245">
    <property type="entry name" value="TSPc"/>
    <property type="match status" value="1"/>
</dbReference>
<feature type="active site" description="Charge relay system" evidence="8">
    <location>
        <position position="1069"/>
    </location>
</feature>
<evidence type="ECO:0000256" key="9">
    <source>
        <dbReference type="PIRSR" id="PIRSR036421-3"/>
    </source>
</evidence>
<dbReference type="EMBL" id="BAND01000008">
    <property type="protein sequence ID" value="GAJ27863.1"/>
    <property type="molecule type" value="Genomic_DNA"/>
</dbReference>
<dbReference type="Proteomes" id="UP000019760">
    <property type="component" value="Unassembled WGS sequence"/>
</dbReference>
<dbReference type="InterPro" id="IPR028204">
    <property type="entry name" value="Tricorn_C1"/>
</dbReference>
<keyword evidence="3 7" id="KW-0963">Cytoplasm</keyword>
<dbReference type="Gene3D" id="2.130.10.10">
    <property type="entry name" value="YVTN repeat-like/Quinoprotein amine dehydrogenase"/>
    <property type="match status" value="1"/>
</dbReference>
<dbReference type="OrthoDB" id="9758793at2"/>
<accession>A0A023D134</accession>
<dbReference type="PANTHER" id="PTHR43253">
    <property type="entry name" value="TRICORN PROTEASE HOMOLOG 2-RELATED"/>
    <property type="match status" value="1"/>
</dbReference>
<evidence type="ECO:0000256" key="4">
    <source>
        <dbReference type="ARBA" id="ARBA00022670"/>
    </source>
</evidence>
<feature type="site" description="Transition state stabilizer; via amide nitrogen" evidence="9">
    <location>
        <position position="1012"/>
    </location>
</feature>
<gene>
    <name evidence="12" type="ORF">Amme_008_028</name>
</gene>
<dbReference type="CDD" id="cd07562">
    <property type="entry name" value="Peptidase_S41_TRI"/>
    <property type="match status" value="1"/>
</dbReference>
<dbReference type="InterPro" id="IPR029414">
    <property type="entry name" value="Tricorn_PDZ"/>
</dbReference>
<dbReference type="Gene3D" id="3.30.750.44">
    <property type="match status" value="1"/>
</dbReference>
<dbReference type="SUPFAM" id="SSF52096">
    <property type="entry name" value="ClpP/crotonase"/>
    <property type="match status" value="1"/>
</dbReference>
<dbReference type="AlphaFoldDB" id="A0A023D134"/>
<feature type="domain" description="Tail specific protease" evidence="11">
    <location>
        <begin position="888"/>
        <end position="1080"/>
    </location>
</feature>
<dbReference type="Pfam" id="PF26550">
    <property type="entry name" value="Tricorn_2nd"/>
    <property type="match status" value="1"/>
</dbReference>
<feature type="compositionally biased region" description="Pro residues" evidence="10">
    <location>
        <begin position="1112"/>
        <end position="1126"/>
    </location>
</feature>
<dbReference type="Pfam" id="PF03572">
    <property type="entry name" value="Peptidase_S41"/>
    <property type="match status" value="1"/>
</dbReference>